<keyword evidence="2" id="KW-0963">Cytoplasm</keyword>
<dbReference type="InterPro" id="IPR000551">
    <property type="entry name" value="MerR-type_HTH_dom"/>
</dbReference>
<dbReference type="Gene3D" id="1.10.1660.10">
    <property type="match status" value="1"/>
</dbReference>
<comment type="subcellular location">
    <subcellularLocation>
        <location evidence="1">Cytoplasm</location>
    </subcellularLocation>
</comment>
<name>A0A6N6VNF4_9HYPH</name>
<evidence type="ECO:0000313" key="7">
    <source>
        <dbReference type="EMBL" id="KAB7742752.1"/>
    </source>
</evidence>
<organism evidence="7 8">
    <name type="scientific">Parvibaculum sedimenti</name>
    <dbReference type="NCBI Taxonomy" id="2608632"/>
    <lineage>
        <taxon>Bacteria</taxon>
        <taxon>Pseudomonadati</taxon>
        <taxon>Pseudomonadota</taxon>
        <taxon>Alphaproteobacteria</taxon>
        <taxon>Hyphomicrobiales</taxon>
        <taxon>Parvibaculaceae</taxon>
        <taxon>Parvibaculum</taxon>
    </lineage>
</organism>
<proteinExistence type="predicted"/>
<dbReference type="GO" id="GO:0003677">
    <property type="term" value="F:DNA binding"/>
    <property type="evidence" value="ECO:0007669"/>
    <property type="project" value="UniProtKB-KW"/>
</dbReference>
<dbReference type="SMART" id="SM00422">
    <property type="entry name" value="HTH_MERR"/>
    <property type="match status" value="1"/>
</dbReference>
<dbReference type="CDD" id="cd01108">
    <property type="entry name" value="HTH_CueR"/>
    <property type="match status" value="1"/>
</dbReference>
<reference evidence="7 8" key="1">
    <citation type="submission" date="2019-09" db="EMBL/GenBank/DDBJ databases">
        <title>Parvibaculum sedimenti sp. nov., isolated from sediment.</title>
        <authorList>
            <person name="Wang Y."/>
        </authorList>
    </citation>
    <scope>NUCLEOTIDE SEQUENCE [LARGE SCALE GENOMIC DNA]</scope>
    <source>
        <strain evidence="7 8">HXT-9</strain>
    </source>
</reference>
<keyword evidence="4" id="KW-0238">DNA-binding</keyword>
<protein>
    <submittedName>
        <fullName evidence="7">Cu(I)-responsive transcriptional regulator</fullName>
    </submittedName>
</protein>
<dbReference type="PRINTS" id="PR00040">
    <property type="entry name" value="HTHMERR"/>
</dbReference>
<evidence type="ECO:0000256" key="5">
    <source>
        <dbReference type="ARBA" id="ARBA00023163"/>
    </source>
</evidence>
<dbReference type="NCBIfam" id="TIGR02044">
    <property type="entry name" value="CueR"/>
    <property type="match status" value="1"/>
</dbReference>
<evidence type="ECO:0000256" key="1">
    <source>
        <dbReference type="ARBA" id="ARBA00004496"/>
    </source>
</evidence>
<dbReference type="GO" id="GO:0005737">
    <property type="term" value="C:cytoplasm"/>
    <property type="evidence" value="ECO:0007669"/>
    <property type="project" value="UniProtKB-SubCell"/>
</dbReference>
<comment type="caution">
    <text evidence="7">The sequence shown here is derived from an EMBL/GenBank/DDBJ whole genome shotgun (WGS) entry which is preliminary data.</text>
</comment>
<dbReference type="InterPro" id="IPR015358">
    <property type="entry name" value="Tscrpt_reg_MerR_DNA-bd"/>
</dbReference>
<dbReference type="Pfam" id="PF09278">
    <property type="entry name" value="MerR-DNA-bind"/>
    <property type="match status" value="1"/>
</dbReference>
<dbReference type="InterPro" id="IPR009061">
    <property type="entry name" value="DNA-bd_dom_put_sf"/>
</dbReference>
<keyword evidence="8" id="KW-1185">Reference proteome</keyword>
<evidence type="ECO:0000313" key="8">
    <source>
        <dbReference type="Proteomes" id="UP000468901"/>
    </source>
</evidence>
<keyword evidence="3" id="KW-0805">Transcription regulation</keyword>
<dbReference type="GO" id="GO:0005507">
    <property type="term" value="F:copper ion binding"/>
    <property type="evidence" value="ECO:0007669"/>
    <property type="project" value="InterPro"/>
</dbReference>
<sequence length="139" mass="15510">MNIGEVATRSGVPAKTIRYYEDIELIESADRAANGYRSYTEEAVHTLRFVARARNLGFTVDECRDLIALYRDKARASADVKRIAEGHIAEIDKKIEELRSMRATLADLADRCHGDDRPDCPIIDGLASMNGPHCRTSSK</sequence>
<dbReference type="RefSeq" id="WP_152214305.1">
    <property type="nucleotide sequence ID" value="NZ_WESC01000001.1"/>
</dbReference>
<accession>A0A6N6VNF4</accession>
<dbReference type="PROSITE" id="PS50937">
    <property type="entry name" value="HTH_MERR_2"/>
    <property type="match status" value="1"/>
</dbReference>
<evidence type="ECO:0000256" key="2">
    <source>
        <dbReference type="ARBA" id="ARBA00022490"/>
    </source>
</evidence>
<dbReference type="SUPFAM" id="SSF46955">
    <property type="entry name" value="Putative DNA-binding domain"/>
    <property type="match status" value="1"/>
</dbReference>
<dbReference type="InterPro" id="IPR047057">
    <property type="entry name" value="MerR_fam"/>
</dbReference>
<dbReference type="EMBL" id="WESC01000001">
    <property type="protein sequence ID" value="KAB7742752.1"/>
    <property type="molecule type" value="Genomic_DNA"/>
</dbReference>
<dbReference type="Pfam" id="PF00376">
    <property type="entry name" value="MerR"/>
    <property type="match status" value="1"/>
</dbReference>
<dbReference type="GO" id="GO:0045893">
    <property type="term" value="P:positive regulation of DNA-templated transcription"/>
    <property type="evidence" value="ECO:0007669"/>
    <property type="project" value="InterPro"/>
</dbReference>
<evidence type="ECO:0000256" key="3">
    <source>
        <dbReference type="ARBA" id="ARBA00023015"/>
    </source>
</evidence>
<dbReference type="AlphaFoldDB" id="A0A6N6VNF4"/>
<keyword evidence="5" id="KW-0804">Transcription</keyword>
<evidence type="ECO:0000259" key="6">
    <source>
        <dbReference type="PROSITE" id="PS50937"/>
    </source>
</evidence>
<dbReference type="GO" id="GO:0003700">
    <property type="term" value="F:DNA-binding transcription factor activity"/>
    <property type="evidence" value="ECO:0007669"/>
    <property type="project" value="InterPro"/>
</dbReference>
<dbReference type="PANTHER" id="PTHR30204:SF94">
    <property type="entry name" value="HEAVY METAL-DEPENDENT TRANSCRIPTIONAL REGULATOR HI_0293-RELATED"/>
    <property type="match status" value="1"/>
</dbReference>
<dbReference type="PANTHER" id="PTHR30204">
    <property type="entry name" value="REDOX-CYCLING DRUG-SENSING TRANSCRIPTIONAL ACTIVATOR SOXR"/>
    <property type="match status" value="1"/>
</dbReference>
<feature type="domain" description="HTH merR-type" evidence="6">
    <location>
        <begin position="1"/>
        <end position="69"/>
    </location>
</feature>
<gene>
    <name evidence="7" type="primary">cueR</name>
    <name evidence="7" type="ORF">F2P47_01060</name>
</gene>
<dbReference type="InterPro" id="IPR011789">
    <property type="entry name" value="CueR"/>
</dbReference>
<evidence type="ECO:0000256" key="4">
    <source>
        <dbReference type="ARBA" id="ARBA00023125"/>
    </source>
</evidence>
<dbReference type="Proteomes" id="UP000468901">
    <property type="component" value="Unassembled WGS sequence"/>
</dbReference>